<keyword evidence="3" id="KW-1185">Reference proteome</keyword>
<gene>
    <name evidence="2" type="ORF">Tco_0858413</name>
</gene>
<accession>A0ABQ5BCW4</accession>
<dbReference type="Proteomes" id="UP001151760">
    <property type="component" value="Unassembled WGS sequence"/>
</dbReference>
<reference evidence="2" key="2">
    <citation type="submission" date="2022-01" db="EMBL/GenBank/DDBJ databases">
        <authorList>
            <person name="Yamashiro T."/>
            <person name="Shiraishi A."/>
            <person name="Satake H."/>
            <person name="Nakayama K."/>
        </authorList>
    </citation>
    <scope>NUCLEOTIDE SEQUENCE</scope>
</reference>
<reference evidence="2" key="1">
    <citation type="journal article" date="2022" name="Int. J. Mol. Sci.">
        <title>Draft Genome of Tanacetum Coccineum: Genomic Comparison of Closely Related Tanacetum-Family Plants.</title>
        <authorList>
            <person name="Yamashiro T."/>
            <person name="Shiraishi A."/>
            <person name="Nakayama K."/>
            <person name="Satake H."/>
        </authorList>
    </citation>
    <scope>NUCLEOTIDE SEQUENCE</scope>
</reference>
<evidence type="ECO:0000313" key="3">
    <source>
        <dbReference type="Proteomes" id="UP001151760"/>
    </source>
</evidence>
<sequence length="151" mass="16622">MEEGRINGNKLKTKLKGIRTEIIRLQKKQLGQKDKIAFAYYRISNLEQIIEKIQALRRQVIYKGNPVSYLIVPTYLSLSSSFPPIASLSPMSPKRTSTSETPAITLAAIQQLINDGISSALKAQAASMASDSNPNRNTGPTGTPVAKMRNY</sequence>
<evidence type="ECO:0000313" key="2">
    <source>
        <dbReference type="EMBL" id="GJT11371.1"/>
    </source>
</evidence>
<dbReference type="EMBL" id="BQNB010013063">
    <property type="protein sequence ID" value="GJT11371.1"/>
    <property type="molecule type" value="Genomic_DNA"/>
</dbReference>
<feature type="compositionally biased region" description="Polar residues" evidence="1">
    <location>
        <begin position="127"/>
        <end position="141"/>
    </location>
</feature>
<feature type="region of interest" description="Disordered" evidence="1">
    <location>
        <begin position="125"/>
        <end position="151"/>
    </location>
</feature>
<evidence type="ECO:0000256" key="1">
    <source>
        <dbReference type="SAM" id="MobiDB-lite"/>
    </source>
</evidence>
<proteinExistence type="predicted"/>
<organism evidence="2 3">
    <name type="scientific">Tanacetum coccineum</name>
    <dbReference type="NCBI Taxonomy" id="301880"/>
    <lineage>
        <taxon>Eukaryota</taxon>
        <taxon>Viridiplantae</taxon>
        <taxon>Streptophyta</taxon>
        <taxon>Embryophyta</taxon>
        <taxon>Tracheophyta</taxon>
        <taxon>Spermatophyta</taxon>
        <taxon>Magnoliopsida</taxon>
        <taxon>eudicotyledons</taxon>
        <taxon>Gunneridae</taxon>
        <taxon>Pentapetalae</taxon>
        <taxon>asterids</taxon>
        <taxon>campanulids</taxon>
        <taxon>Asterales</taxon>
        <taxon>Asteraceae</taxon>
        <taxon>Asteroideae</taxon>
        <taxon>Anthemideae</taxon>
        <taxon>Anthemidinae</taxon>
        <taxon>Tanacetum</taxon>
    </lineage>
</organism>
<name>A0ABQ5BCW4_9ASTR</name>
<protein>
    <submittedName>
        <fullName evidence="2">Uncharacterized protein</fullName>
    </submittedName>
</protein>
<comment type="caution">
    <text evidence="2">The sequence shown here is derived from an EMBL/GenBank/DDBJ whole genome shotgun (WGS) entry which is preliminary data.</text>
</comment>